<reference evidence="2" key="1">
    <citation type="submission" date="2023-04" db="EMBL/GenBank/DDBJ databases">
        <title>Aspergillus oryzae NBRC 4228.</title>
        <authorList>
            <person name="Ichikawa N."/>
            <person name="Sato H."/>
            <person name="Tonouchi N."/>
        </authorList>
    </citation>
    <scope>NUCLEOTIDE SEQUENCE</scope>
    <source>
        <strain evidence="2">NBRC 4228</strain>
    </source>
</reference>
<evidence type="ECO:0000256" key="1">
    <source>
        <dbReference type="SAM" id="SignalP"/>
    </source>
</evidence>
<accession>A0AAN4YD34</accession>
<dbReference type="Proteomes" id="UP001165205">
    <property type="component" value="Unassembled WGS sequence"/>
</dbReference>
<keyword evidence="1" id="KW-0732">Signal</keyword>
<name>A0AAN4YD34_ASPOZ</name>
<proteinExistence type="predicted"/>
<comment type="caution">
    <text evidence="2">The sequence shown here is derived from an EMBL/GenBank/DDBJ whole genome shotgun (WGS) entry which is preliminary data.</text>
</comment>
<organism evidence="2 3">
    <name type="scientific">Aspergillus oryzae</name>
    <name type="common">Yellow koji mold</name>
    <dbReference type="NCBI Taxonomy" id="5062"/>
    <lineage>
        <taxon>Eukaryota</taxon>
        <taxon>Fungi</taxon>
        <taxon>Dikarya</taxon>
        <taxon>Ascomycota</taxon>
        <taxon>Pezizomycotina</taxon>
        <taxon>Eurotiomycetes</taxon>
        <taxon>Eurotiomycetidae</taxon>
        <taxon>Eurotiales</taxon>
        <taxon>Aspergillaceae</taxon>
        <taxon>Aspergillus</taxon>
        <taxon>Aspergillus subgen. Circumdati</taxon>
    </lineage>
</organism>
<gene>
    <name evidence="2" type="ORF">Aory04_000053100</name>
</gene>
<feature type="chain" id="PRO_5042893909" evidence="1">
    <location>
        <begin position="17"/>
        <end position="547"/>
    </location>
</feature>
<evidence type="ECO:0000313" key="3">
    <source>
        <dbReference type="Proteomes" id="UP001165205"/>
    </source>
</evidence>
<sequence length="547" mass="60733">MLRFVLYSSLFAATLGYRLFEYTGERCTGSNVGLHRLAGPSGCAQLNDGVASSLLVKIDNVHDDLYQVNVYENEDCTGSIVGAIANTNGCLNLHVFNTVGKSVEVVSVSKKRNTSDIGGFETDSLYNLDEGIDGEIQVPIMHGGFSTAEKSYHSEDGTYLDEAFDLWIPHEVDRHSMIKDLWFHKLDEEGPSNYLNDTSLHVHDARQLEWAYCNFQAACMGAVNLGGRLTNAAYARGLMHYIGNLEWKDYLKAVNFIVGHTANGITIISSLHTAGSGSPEQKCETNKTTRELAGDLVNSIGKDDVTNIVWVIKDENGKEWELGLRARALDPILPGLLPMEGNSALKRDIRSLISVALLANLQVLWVHIVITKPSRKFLFQQLPSLNCWLRVIPIALLEVILRRLAVPITLFLELYLIHALGMIDINQDLDNSQAAGHVYALAALAPRLVEFWLALPARIIFVRIAASMVPDDDELIVPLDPQLKVGAPVGMFDAWRRDSWARAFDEVKEEQITSQAMPVLSLADRVEWVKPKSPTLILERSTPKIYP</sequence>
<evidence type="ECO:0000313" key="2">
    <source>
        <dbReference type="EMBL" id="GMG22996.1"/>
    </source>
</evidence>
<dbReference type="AlphaFoldDB" id="A0AAN4YD34"/>
<feature type="signal peptide" evidence="1">
    <location>
        <begin position="1"/>
        <end position="16"/>
    </location>
</feature>
<dbReference type="EMBL" id="BSYA01000003">
    <property type="protein sequence ID" value="GMG22996.1"/>
    <property type="molecule type" value="Genomic_DNA"/>
</dbReference>
<protein>
    <submittedName>
        <fullName evidence="2">Unnamed protein product</fullName>
    </submittedName>
</protein>